<gene>
    <name evidence="3" type="ORF">ABS362_11610</name>
</gene>
<keyword evidence="4" id="KW-1185">Reference proteome</keyword>
<comment type="caution">
    <text evidence="3">The sequence shown here is derived from an EMBL/GenBank/DDBJ whole genome shotgun (WGS) entry which is preliminary data.</text>
</comment>
<evidence type="ECO:0000256" key="1">
    <source>
        <dbReference type="SAM" id="Coils"/>
    </source>
</evidence>
<evidence type="ECO:0000259" key="2">
    <source>
        <dbReference type="Pfam" id="PF01272"/>
    </source>
</evidence>
<dbReference type="InterPro" id="IPR001437">
    <property type="entry name" value="Tscrpt_elong_fac_GreA/B_C"/>
</dbReference>
<accession>A0ABV1RVM2</accession>
<keyword evidence="1" id="KW-0175">Coiled coil</keyword>
<feature type="coiled-coil region" evidence="1">
    <location>
        <begin position="43"/>
        <end position="70"/>
    </location>
</feature>
<reference evidence="3 4" key="1">
    <citation type="submission" date="2024-06" db="EMBL/GenBank/DDBJ databases">
        <title>Pontibacter populi HYL7-15.</title>
        <authorList>
            <person name="Kim M.K."/>
        </authorList>
    </citation>
    <scope>NUCLEOTIDE SEQUENCE [LARGE SCALE GENOMIC DNA]</scope>
    <source>
        <strain evidence="3 4">HYL7-15</strain>
    </source>
</reference>
<dbReference type="EMBL" id="JBEOKT010000009">
    <property type="protein sequence ID" value="MER2998192.1"/>
    <property type="molecule type" value="Genomic_DNA"/>
</dbReference>
<dbReference type="PANTHER" id="PTHR30437:SF4">
    <property type="entry name" value="TRANSCRIPTION ELONGATION FACTOR GREA"/>
    <property type="match status" value="1"/>
</dbReference>
<keyword evidence="3" id="KW-0251">Elongation factor</keyword>
<dbReference type="RefSeq" id="WP_350412643.1">
    <property type="nucleotide sequence ID" value="NZ_JBEOKT010000009.1"/>
</dbReference>
<dbReference type="Pfam" id="PF01272">
    <property type="entry name" value="GreA_GreB"/>
    <property type="match status" value="1"/>
</dbReference>
<feature type="domain" description="Transcription elongation factor GreA/GreB C-terminal" evidence="2">
    <location>
        <begin position="99"/>
        <end position="178"/>
    </location>
</feature>
<name>A0ABV1RVM2_9BACT</name>
<evidence type="ECO:0000313" key="4">
    <source>
        <dbReference type="Proteomes" id="UP001476807"/>
    </source>
</evidence>
<dbReference type="InterPro" id="IPR023459">
    <property type="entry name" value="Tscrpt_elong_fac_GreA/B_fam"/>
</dbReference>
<dbReference type="InterPro" id="IPR036953">
    <property type="entry name" value="GreA/GreB_C_sf"/>
</dbReference>
<dbReference type="Proteomes" id="UP001476807">
    <property type="component" value="Unassembled WGS sequence"/>
</dbReference>
<dbReference type="Gene3D" id="3.10.50.30">
    <property type="entry name" value="Transcription elongation factor, GreA/GreB, C-terminal domain"/>
    <property type="match status" value="1"/>
</dbReference>
<organism evidence="3 4">
    <name type="scientific">Pontibacter populi</name>
    <dbReference type="NCBI Taxonomy" id="890055"/>
    <lineage>
        <taxon>Bacteria</taxon>
        <taxon>Pseudomonadati</taxon>
        <taxon>Bacteroidota</taxon>
        <taxon>Cytophagia</taxon>
        <taxon>Cytophagales</taxon>
        <taxon>Hymenobacteraceae</taxon>
        <taxon>Pontibacter</taxon>
    </lineage>
</organism>
<protein>
    <submittedName>
        <fullName evidence="3">GreA/GreB family elongation factor</fullName>
    </submittedName>
</protein>
<proteinExistence type="predicted"/>
<dbReference type="SUPFAM" id="SSF54534">
    <property type="entry name" value="FKBP-like"/>
    <property type="match status" value="1"/>
</dbReference>
<dbReference type="GO" id="GO:0003746">
    <property type="term" value="F:translation elongation factor activity"/>
    <property type="evidence" value="ECO:0007669"/>
    <property type="project" value="UniProtKB-KW"/>
</dbReference>
<dbReference type="PANTHER" id="PTHR30437">
    <property type="entry name" value="TRANSCRIPTION ELONGATION FACTOR GREA"/>
    <property type="match status" value="1"/>
</dbReference>
<sequence length="182" mass="19645">MACVLTGMSRAFVKEDDSGEAPIIPPRAALPPGVSNYVTPRGLELLRNELTELEAARSQAEAKRDNEAERTRQLTILNGRMAALNSRIATAKVIDTKDQPADQVRFGATVTLKTIKGKKPGQERIFTIVGVDEASVEEGRIAFVAPIAKIVTGAKVGQTITLKLGKDEEIAEVTNISYTDNQ</sequence>
<evidence type="ECO:0000313" key="3">
    <source>
        <dbReference type="EMBL" id="MER2998192.1"/>
    </source>
</evidence>
<keyword evidence="3" id="KW-0648">Protein biosynthesis</keyword>